<dbReference type="GO" id="GO:0006518">
    <property type="term" value="P:peptide metabolic process"/>
    <property type="evidence" value="ECO:0007669"/>
    <property type="project" value="TreeGrafter"/>
</dbReference>
<feature type="chain" id="PRO_5032668392" description="Peptidase M14 domain-containing protein" evidence="11">
    <location>
        <begin position="24"/>
        <end position="1168"/>
    </location>
</feature>
<keyword evidence="6" id="KW-0378">Hydrolase</keyword>
<keyword evidence="10" id="KW-1133">Transmembrane helix</keyword>
<keyword evidence="5" id="KW-0479">Metal-binding</keyword>
<dbReference type="Gene3D" id="3.40.630.10">
    <property type="entry name" value="Zn peptidases"/>
    <property type="match status" value="1"/>
</dbReference>
<evidence type="ECO:0000256" key="6">
    <source>
        <dbReference type="ARBA" id="ARBA00022801"/>
    </source>
</evidence>
<dbReference type="GO" id="GO:0016485">
    <property type="term" value="P:protein processing"/>
    <property type="evidence" value="ECO:0007669"/>
    <property type="project" value="TreeGrafter"/>
</dbReference>
<gene>
    <name evidence="13" type="ORF">JYZ213_LOCUS23749</name>
</gene>
<sequence>MISILNLFQKLILITSLLVFCLCENQNKIIDYDNHHNTDEMLAALNYVHATCPDITYLYDLPLRTNEDRPLRVIVFSDHPKHHEILEPEFKYVANMHGNEVVGRELLLKLAEYLCQEYNNGNKEIKKLIENTRIHLLPSMNPDGWEHAVQNTWNNTIPGKYENVSTMMREYGATDWLVGRSNANDVDLNRNFPNLDEFIYKYNHLANHKNNHLDIETFQELISGKDCHSKPYQVETVIVAFWIMQNRFVLSANLHNGDLVANYPYDDSEYHTQMYSKTPDDTLFRQLAESYSYTHLSMRSQKKPCSTDVFENGITNGAAWYPVCGGMQDFNYLASNCYELTLELGCKKFPPGKELISLWNHNQGSLVNLIWQTHLGIKGLIQNEDGKMIFNATIKVYQAEGDNWKYIDHDVTSNIGGDYYRLLVDGSYAVEVSHPGFKSQTQYVDVNYKSQQTDAQRLDFILESVSITWWSWGLIFICISNTNAFCPNDEDLQQHHCTCNIIHSYIQCSSLPKQCRTCYLYNTIFFDEYVNILSAESFRYYDLFDYDSNRSFTIQFAQLNKLSSNAFSKIDMDTDRTLSIKIAKYTSSIIPARLFDEIEIQSRSKLNIEIFNVTLSLLVIESYAFHGIKLGFESIFRFSILSMKDTIEFQANAGSFYIPAYSTMEFYFSNFIYASLNDHSFNHITQAHSSNLQINFNYFHSASIGYASFYEYHQLDESQFHLIFSNFQDLTIEPKLFHTVTQLKSSIIFSLYNITNDLCLPSETFSQIKQDFNSTFQFEIDYGKDVLFTPKTFFNISQFAQSKLSIILRNSYDVYFMNQSIKNIHQQEQSLLDIWIKYGRNLIFQENSIQNIDIQHSSIMRIGYQYSYGILQMDLNAFANINEGRGGELLFQILNSSDFSLRFNQSIILEQLEIVDRILTDQDLCRIIDIPSHIPVKLLNENLCSCSVFYLYRHLRHSLNPLVLKDLTPLCYFNLPLNEIEQEENKCLFDKQISYCHQMQKQSNIEIPNGKCSKKSLVISNTQHNSVSYLSLISIFICIIFGLLSIYILKKRQRYLFISNIFNKFSFYYHHHHHQKLPLFTDDSYQQLTSMNENNSDDNFNQEDLSNKMMQIVMKYDSTTKQTQPFIQTDKSDFIVSNYIENQQNEHTTLKLNTNPFKIIQKSHHHYP</sequence>
<dbReference type="PROSITE" id="PS52035">
    <property type="entry name" value="PEPTIDASE_M14"/>
    <property type="match status" value="1"/>
</dbReference>
<keyword evidence="4" id="KW-0645">Protease</keyword>
<comment type="similarity">
    <text evidence="2 9">Belongs to the peptidase M14 family.</text>
</comment>
<keyword evidence="3" id="KW-0121">Carboxypeptidase</keyword>
<dbReference type="SMART" id="SM00631">
    <property type="entry name" value="Zn_pept"/>
    <property type="match status" value="1"/>
</dbReference>
<evidence type="ECO:0000259" key="12">
    <source>
        <dbReference type="PROSITE" id="PS52035"/>
    </source>
</evidence>
<organism evidence="13 14">
    <name type="scientific">Adineta steineri</name>
    <dbReference type="NCBI Taxonomy" id="433720"/>
    <lineage>
        <taxon>Eukaryota</taxon>
        <taxon>Metazoa</taxon>
        <taxon>Spiralia</taxon>
        <taxon>Gnathifera</taxon>
        <taxon>Rotifera</taxon>
        <taxon>Eurotatoria</taxon>
        <taxon>Bdelloidea</taxon>
        <taxon>Adinetida</taxon>
        <taxon>Adinetidae</taxon>
        <taxon>Adineta</taxon>
    </lineage>
</organism>
<keyword evidence="7" id="KW-0862">Zinc</keyword>
<dbReference type="InterPro" id="IPR000834">
    <property type="entry name" value="Peptidase_M14"/>
</dbReference>
<evidence type="ECO:0000256" key="11">
    <source>
        <dbReference type="SAM" id="SignalP"/>
    </source>
</evidence>
<keyword evidence="10" id="KW-0812">Transmembrane</keyword>
<proteinExistence type="inferred from homology"/>
<dbReference type="InterPro" id="IPR057246">
    <property type="entry name" value="CARBOXYPEPT_ZN_1"/>
</dbReference>
<evidence type="ECO:0000256" key="3">
    <source>
        <dbReference type="ARBA" id="ARBA00022645"/>
    </source>
</evidence>
<feature type="signal peptide" evidence="11">
    <location>
        <begin position="1"/>
        <end position="23"/>
    </location>
</feature>
<dbReference type="AlphaFoldDB" id="A0A814S819"/>
<evidence type="ECO:0000256" key="9">
    <source>
        <dbReference type="PROSITE-ProRule" id="PRU01379"/>
    </source>
</evidence>
<dbReference type="PANTHER" id="PTHR11532:SF93">
    <property type="entry name" value="CARBOXYPEPTIDASE E"/>
    <property type="match status" value="1"/>
</dbReference>
<dbReference type="InterPro" id="IPR050753">
    <property type="entry name" value="Peptidase_M14_domain"/>
</dbReference>
<feature type="transmembrane region" description="Helical" evidence="10">
    <location>
        <begin position="1029"/>
        <end position="1049"/>
    </location>
</feature>
<evidence type="ECO:0000256" key="5">
    <source>
        <dbReference type="ARBA" id="ARBA00022723"/>
    </source>
</evidence>
<dbReference type="FunFam" id="3.40.630.10:FF:000020">
    <property type="entry name" value="Carboxypeptidase D"/>
    <property type="match status" value="1"/>
</dbReference>
<dbReference type="CDD" id="cd11308">
    <property type="entry name" value="Peptidase_M14NE-CP-C_like"/>
    <property type="match status" value="1"/>
</dbReference>
<keyword evidence="11" id="KW-0732">Signal</keyword>
<dbReference type="EMBL" id="CAJNOG010000283">
    <property type="protein sequence ID" value="CAF1144534.1"/>
    <property type="molecule type" value="Genomic_DNA"/>
</dbReference>
<dbReference type="Gene3D" id="2.60.40.1120">
    <property type="entry name" value="Carboxypeptidase-like, regulatory domain"/>
    <property type="match status" value="1"/>
</dbReference>
<keyword evidence="10" id="KW-0472">Membrane</keyword>
<evidence type="ECO:0000256" key="4">
    <source>
        <dbReference type="ARBA" id="ARBA00022670"/>
    </source>
</evidence>
<feature type="active site" description="Proton donor/acceptor" evidence="9">
    <location>
        <position position="343"/>
    </location>
</feature>
<evidence type="ECO:0000256" key="1">
    <source>
        <dbReference type="ARBA" id="ARBA00001947"/>
    </source>
</evidence>
<protein>
    <recommendedName>
        <fullName evidence="12">Peptidase M14 domain-containing protein</fullName>
    </recommendedName>
</protein>
<dbReference type="Proteomes" id="UP000663845">
    <property type="component" value="Unassembled WGS sequence"/>
</dbReference>
<evidence type="ECO:0000256" key="2">
    <source>
        <dbReference type="ARBA" id="ARBA00005988"/>
    </source>
</evidence>
<dbReference type="InterPro" id="IPR008969">
    <property type="entry name" value="CarboxyPept-like_regulatory"/>
</dbReference>
<comment type="caution">
    <text evidence="13">The sequence shown here is derived from an EMBL/GenBank/DDBJ whole genome shotgun (WGS) entry which is preliminary data.</text>
</comment>
<accession>A0A814S819</accession>
<dbReference type="SUPFAM" id="SSF49464">
    <property type="entry name" value="Carboxypeptidase regulatory domain-like"/>
    <property type="match status" value="1"/>
</dbReference>
<reference evidence="13" key="1">
    <citation type="submission" date="2021-02" db="EMBL/GenBank/DDBJ databases">
        <authorList>
            <person name="Nowell W R."/>
        </authorList>
    </citation>
    <scope>NUCLEOTIDE SEQUENCE</scope>
</reference>
<evidence type="ECO:0000256" key="10">
    <source>
        <dbReference type="SAM" id="Phobius"/>
    </source>
</evidence>
<dbReference type="PANTHER" id="PTHR11532">
    <property type="entry name" value="PROTEASE M14 CARBOXYPEPTIDASE"/>
    <property type="match status" value="1"/>
</dbReference>
<dbReference type="PROSITE" id="PS00132">
    <property type="entry name" value="CARBOXYPEPT_ZN_1"/>
    <property type="match status" value="1"/>
</dbReference>
<evidence type="ECO:0000313" key="13">
    <source>
        <dbReference type="EMBL" id="CAF1144534.1"/>
    </source>
</evidence>
<name>A0A814S819_9BILA</name>
<dbReference type="GO" id="GO:0005615">
    <property type="term" value="C:extracellular space"/>
    <property type="evidence" value="ECO:0007669"/>
    <property type="project" value="TreeGrafter"/>
</dbReference>
<keyword evidence="8" id="KW-0325">Glycoprotein</keyword>
<dbReference type="GO" id="GO:0008270">
    <property type="term" value="F:zinc ion binding"/>
    <property type="evidence" value="ECO:0007669"/>
    <property type="project" value="InterPro"/>
</dbReference>
<feature type="domain" description="Peptidase M14" evidence="12">
    <location>
        <begin position="34"/>
        <end position="373"/>
    </location>
</feature>
<dbReference type="CDD" id="cd03858">
    <property type="entry name" value="M14_CP_N-E_like"/>
    <property type="match status" value="1"/>
</dbReference>
<evidence type="ECO:0000256" key="8">
    <source>
        <dbReference type="ARBA" id="ARBA00023180"/>
    </source>
</evidence>
<dbReference type="Pfam" id="PF00246">
    <property type="entry name" value="Peptidase_M14"/>
    <property type="match status" value="1"/>
</dbReference>
<dbReference type="PRINTS" id="PR00765">
    <property type="entry name" value="CRBOXYPTASEA"/>
</dbReference>
<evidence type="ECO:0000256" key="7">
    <source>
        <dbReference type="ARBA" id="ARBA00022833"/>
    </source>
</evidence>
<dbReference type="GO" id="GO:0004181">
    <property type="term" value="F:metallocarboxypeptidase activity"/>
    <property type="evidence" value="ECO:0007669"/>
    <property type="project" value="InterPro"/>
</dbReference>
<comment type="cofactor">
    <cofactor evidence="1">
        <name>Zn(2+)</name>
        <dbReference type="ChEBI" id="CHEBI:29105"/>
    </cofactor>
</comment>
<evidence type="ECO:0000313" key="14">
    <source>
        <dbReference type="Proteomes" id="UP000663845"/>
    </source>
</evidence>
<dbReference type="Pfam" id="PF13620">
    <property type="entry name" value="CarboxypepD_reg"/>
    <property type="match status" value="1"/>
</dbReference>
<dbReference type="SUPFAM" id="SSF53187">
    <property type="entry name" value="Zn-dependent exopeptidases"/>
    <property type="match status" value="1"/>
</dbReference>